<evidence type="ECO:0000256" key="4">
    <source>
        <dbReference type="SAM" id="Phobius"/>
    </source>
</evidence>
<evidence type="ECO:0000313" key="5">
    <source>
        <dbReference type="EMBL" id="MCI4659093.1"/>
    </source>
</evidence>
<keyword evidence="2" id="KW-0328">Glycosyltransferase</keyword>
<dbReference type="GO" id="GO:0016757">
    <property type="term" value="F:glycosyltransferase activity"/>
    <property type="evidence" value="ECO:0007669"/>
    <property type="project" value="UniProtKB-KW"/>
</dbReference>
<dbReference type="EMBL" id="JALGAR010000004">
    <property type="protein sequence ID" value="MCI4659093.1"/>
    <property type="molecule type" value="Genomic_DNA"/>
</dbReference>
<dbReference type="Proteomes" id="UP001165341">
    <property type="component" value="Unassembled WGS sequence"/>
</dbReference>
<dbReference type="InterPro" id="IPR029044">
    <property type="entry name" value="Nucleotide-diphossugar_trans"/>
</dbReference>
<dbReference type="Pfam" id="PF13641">
    <property type="entry name" value="Glyco_tranf_2_3"/>
    <property type="match status" value="1"/>
</dbReference>
<feature type="transmembrane region" description="Helical" evidence="4">
    <location>
        <begin position="388"/>
        <end position="407"/>
    </location>
</feature>
<evidence type="ECO:0000313" key="6">
    <source>
        <dbReference type="Proteomes" id="UP001165341"/>
    </source>
</evidence>
<reference evidence="5" key="1">
    <citation type="submission" date="2022-03" db="EMBL/GenBank/DDBJ databases">
        <title>Cryobacterium sp. nov. strain ZS14-85, isolated from Antarctic soil.</title>
        <authorList>
            <person name="Li J."/>
            <person name="Niu G."/>
        </authorList>
    </citation>
    <scope>NUCLEOTIDE SEQUENCE</scope>
    <source>
        <strain evidence="5">ZS14-85</strain>
    </source>
</reference>
<keyword evidence="3" id="KW-0808">Transferase</keyword>
<gene>
    <name evidence="5" type="ORF">MQH31_14890</name>
</gene>
<feature type="transmembrane region" description="Helical" evidence="4">
    <location>
        <begin position="358"/>
        <end position="382"/>
    </location>
</feature>
<protein>
    <submittedName>
        <fullName evidence="5">Glycosyltransferase family 2 protein</fullName>
    </submittedName>
</protein>
<dbReference type="SUPFAM" id="SSF53448">
    <property type="entry name" value="Nucleotide-diphospho-sugar transferases"/>
    <property type="match status" value="1"/>
</dbReference>
<dbReference type="PANTHER" id="PTHR43630">
    <property type="entry name" value="POLY-BETA-1,6-N-ACETYL-D-GLUCOSAMINE SYNTHASE"/>
    <property type="match status" value="1"/>
</dbReference>
<comment type="similarity">
    <text evidence="1">Belongs to the glycosyltransferase 2 family.</text>
</comment>
<dbReference type="CDD" id="cd06423">
    <property type="entry name" value="CESA_like"/>
    <property type="match status" value="1"/>
</dbReference>
<evidence type="ECO:0000256" key="3">
    <source>
        <dbReference type="ARBA" id="ARBA00022679"/>
    </source>
</evidence>
<proteinExistence type="inferred from homology"/>
<keyword evidence="4" id="KW-1133">Transmembrane helix</keyword>
<dbReference type="PANTHER" id="PTHR43630:SF1">
    <property type="entry name" value="POLY-BETA-1,6-N-ACETYL-D-GLUCOSAMINE SYNTHASE"/>
    <property type="match status" value="1"/>
</dbReference>
<sequence length="445" mass="48038">MLSLIVVLVLVVGVNTALWGTVGLGRVVAQAFRNRPRSARHRLAQSTAGTAGVGAARRLTPNDVAVLIAAHNEELVIRNTIRSAARLVPAGNIFIASDASKDATAVIAEESGANVVELLPNRGKAGALVAAIAHFRLAERFEIVMLLDADTQLADDYMETGLPYFDDPGVVAVAGRAATVTDPPSPTRLGRFLVAYRERFYVVVQFLLKYGQAARFANVVSIVPGFASMYRSRILADIDISAPGLAIEDFNMTFEVHAKRLGRIAFHPLAAIAYTQDPDTFRDYTKQLRRWTLGFWQTVRRHGFRFGTFWGALALYVFELVTSSIMMLIFLPLLLVSLAAAAWGEVSADPVSIAVAQAVPPASIVIGVLVPDYLLTILVVIVTGRVHYLVLGIGFPLVRIVDAFICLRTIPQAFFGRSSGTWKSPERRSNTAVGSGIAVGDALPG</sequence>
<dbReference type="AlphaFoldDB" id="A0AA41UFX0"/>
<keyword evidence="4" id="KW-0812">Transmembrane</keyword>
<organism evidence="5 6">
    <name type="scientific">Cryobacterium zhongshanensis</name>
    <dbReference type="NCBI Taxonomy" id="2928153"/>
    <lineage>
        <taxon>Bacteria</taxon>
        <taxon>Bacillati</taxon>
        <taxon>Actinomycetota</taxon>
        <taxon>Actinomycetes</taxon>
        <taxon>Micrococcales</taxon>
        <taxon>Microbacteriaceae</taxon>
        <taxon>Cryobacterium</taxon>
    </lineage>
</organism>
<comment type="caution">
    <text evidence="5">The sequence shown here is derived from an EMBL/GenBank/DDBJ whole genome shotgun (WGS) entry which is preliminary data.</text>
</comment>
<dbReference type="RefSeq" id="WP_243012708.1">
    <property type="nucleotide sequence ID" value="NZ_JALGAR010000004.1"/>
</dbReference>
<keyword evidence="6" id="KW-1185">Reference proteome</keyword>
<accession>A0AA41UFX0</accession>
<keyword evidence="4" id="KW-0472">Membrane</keyword>
<evidence type="ECO:0000256" key="2">
    <source>
        <dbReference type="ARBA" id="ARBA00022676"/>
    </source>
</evidence>
<dbReference type="Gene3D" id="3.90.550.10">
    <property type="entry name" value="Spore Coat Polysaccharide Biosynthesis Protein SpsA, Chain A"/>
    <property type="match status" value="1"/>
</dbReference>
<name>A0AA41UFX0_9MICO</name>
<evidence type="ECO:0000256" key="1">
    <source>
        <dbReference type="ARBA" id="ARBA00006739"/>
    </source>
</evidence>